<comment type="caution">
    <text evidence="1">The sequence shown here is derived from an EMBL/GenBank/DDBJ whole genome shotgun (WGS) entry which is preliminary data.</text>
</comment>
<sequence length="230" mass="26524">MTKKRSFFQRFKKTIIGCSIFLLLLLAFANWLGFQHIPMHLRDLWYLTTSVFTTRHDAELTPAEQAAIADAQNIVEIPPPLMPLDTIMWAASIQRGDYIPDGVKEEMALLRRTDFTKLDPAKDFPTDKQAQEALEDHHSDELVNLLKAHHAHIRIGKCYYAVLRQDNPDMEEVTRVTAMVSAFNDKNQNLGNIQLPLITVYDFVKYAGHPDRWYATDFSQTLPFDYVLNK</sequence>
<proteinExistence type="predicted"/>
<dbReference type="Proteomes" id="UP000295620">
    <property type="component" value="Unassembled WGS sequence"/>
</dbReference>
<evidence type="ECO:0000313" key="1">
    <source>
        <dbReference type="EMBL" id="TDQ11174.1"/>
    </source>
</evidence>
<organism evidence="1 2">
    <name type="scientific">Pedobacter metabolipauper</name>
    <dbReference type="NCBI Taxonomy" id="425513"/>
    <lineage>
        <taxon>Bacteria</taxon>
        <taxon>Pseudomonadati</taxon>
        <taxon>Bacteroidota</taxon>
        <taxon>Sphingobacteriia</taxon>
        <taxon>Sphingobacteriales</taxon>
        <taxon>Sphingobacteriaceae</taxon>
        <taxon>Pedobacter</taxon>
    </lineage>
</organism>
<keyword evidence="2" id="KW-1185">Reference proteome</keyword>
<protein>
    <submittedName>
        <fullName evidence="1">Uncharacterized protein</fullName>
    </submittedName>
</protein>
<dbReference type="OrthoDB" id="700452at2"/>
<evidence type="ECO:0000313" key="2">
    <source>
        <dbReference type="Proteomes" id="UP000295620"/>
    </source>
</evidence>
<reference evidence="1 2" key="1">
    <citation type="submission" date="2019-03" db="EMBL/GenBank/DDBJ databases">
        <title>Genomic Encyclopedia of Archaeal and Bacterial Type Strains, Phase II (KMG-II): from individual species to whole genera.</title>
        <authorList>
            <person name="Goeker M."/>
        </authorList>
    </citation>
    <scope>NUCLEOTIDE SEQUENCE [LARGE SCALE GENOMIC DNA]</scope>
    <source>
        <strain evidence="1 2">DSM 19035</strain>
    </source>
</reference>
<accession>A0A4R6SXC7</accession>
<name>A0A4R6SXC7_9SPHI</name>
<dbReference type="AlphaFoldDB" id="A0A4R6SXC7"/>
<dbReference type="EMBL" id="SNYC01000003">
    <property type="protein sequence ID" value="TDQ11174.1"/>
    <property type="molecule type" value="Genomic_DNA"/>
</dbReference>
<gene>
    <name evidence="1" type="ORF">ATK78_0290</name>
</gene>